<accession>A0A178MYM6</accession>
<protein>
    <submittedName>
        <fullName evidence="1">SAM-dependent methyltransferase</fullName>
    </submittedName>
</protein>
<dbReference type="Proteomes" id="UP000078543">
    <property type="component" value="Unassembled WGS sequence"/>
</dbReference>
<dbReference type="GO" id="GO:0032259">
    <property type="term" value="P:methylation"/>
    <property type="evidence" value="ECO:0007669"/>
    <property type="project" value="UniProtKB-KW"/>
</dbReference>
<dbReference type="AlphaFoldDB" id="A0A178MYM6"/>
<name>A0A178MYM6_9PROT</name>
<dbReference type="STRING" id="1437059.A6A05_19155"/>
<evidence type="ECO:0000313" key="1">
    <source>
        <dbReference type="EMBL" id="OAN63489.1"/>
    </source>
</evidence>
<dbReference type="GO" id="GO:0008168">
    <property type="term" value="F:methyltransferase activity"/>
    <property type="evidence" value="ECO:0007669"/>
    <property type="project" value="UniProtKB-KW"/>
</dbReference>
<comment type="caution">
    <text evidence="1">The sequence shown here is derived from an EMBL/GenBank/DDBJ whole genome shotgun (WGS) entry which is preliminary data.</text>
</comment>
<keyword evidence="1" id="KW-0808">Transferase</keyword>
<sequence>MKRHSPASERNRDPILAQLRRWLADAKQVIEIASGTGQHAAWFARHLPHLSWQPTDTDAGALDSVAAWAAEAACPNLLPPIGLDVTRHPWPVTGADAVFCANMIHIAPWDAAIGLVEGAAALLPAGGLLILYGPFTIDGRHTAPSNQTFDLDLKARNPAWGVRDLEAVGQLAQTHGMDHLETVPMPANNLLVAWRKRP</sequence>
<dbReference type="SUPFAM" id="SSF53335">
    <property type="entry name" value="S-adenosyl-L-methionine-dependent methyltransferases"/>
    <property type="match status" value="1"/>
</dbReference>
<dbReference type="OrthoDB" id="5525831at2"/>
<dbReference type="RefSeq" id="WP_068497048.1">
    <property type="nucleotide sequence ID" value="NZ_LWQU01000040.1"/>
</dbReference>
<dbReference type="PANTHER" id="PTHR20974">
    <property type="entry name" value="UPF0585 PROTEIN CG18661"/>
    <property type="match status" value="1"/>
</dbReference>
<keyword evidence="1" id="KW-0489">Methyltransferase</keyword>
<dbReference type="InterPro" id="IPR010342">
    <property type="entry name" value="DUF938"/>
</dbReference>
<proteinExistence type="predicted"/>
<dbReference type="InterPro" id="IPR029063">
    <property type="entry name" value="SAM-dependent_MTases_sf"/>
</dbReference>
<dbReference type="Gene3D" id="3.40.50.150">
    <property type="entry name" value="Vaccinia Virus protein VP39"/>
    <property type="match status" value="1"/>
</dbReference>
<evidence type="ECO:0000313" key="2">
    <source>
        <dbReference type="Proteomes" id="UP000078543"/>
    </source>
</evidence>
<dbReference type="PANTHER" id="PTHR20974:SF0">
    <property type="entry name" value="UPF0585 PROTEIN CG18661"/>
    <property type="match status" value="1"/>
</dbReference>
<gene>
    <name evidence="1" type="ORF">A6A05_19155</name>
</gene>
<organism evidence="1 2">
    <name type="scientific">Magnetospirillum moscoviense</name>
    <dbReference type="NCBI Taxonomy" id="1437059"/>
    <lineage>
        <taxon>Bacteria</taxon>
        <taxon>Pseudomonadati</taxon>
        <taxon>Pseudomonadota</taxon>
        <taxon>Alphaproteobacteria</taxon>
        <taxon>Rhodospirillales</taxon>
        <taxon>Rhodospirillaceae</taxon>
        <taxon>Magnetospirillum</taxon>
    </lineage>
</organism>
<keyword evidence="2" id="KW-1185">Reference proteome</keyword>
<dbReference type="EMBL" id="LWQU01000040">
    <property type="protein sequence ID" value="OAN63489.1"/>
    <property type="molecule type" value="Genomic_DNA"/>
</dbReference>
<reference evidence="1 2" key="1">
    <citation type="submission" date="2016-04" db="EMBL/GenBank/DDBJ databases">
        <title>Draft genome sequence of freshwater magnetotactic bacteria Magnetospirillum marisnigri SP-1 and Magnetospirillum moscoviense BB-1.</title>
        <authorList>
            <person name="Koziaeva V."/>
            <person name="Dziuba M.V."/>
            <person name="Ivanov T.M."/>
            <person name="Kuznetsov B."/>
            <person name="Grouzdev D.S."/>
        </authorList>
    </citation>
    <scope>NUCLEOTIDE SEQUENCE [LARGE SCALE GENOMIC DNA]</scope>
    <source>
        <strain evidence="1 2">BB-1</strain>
    </source>
</reference>
<dbReference type="Pfam" id="PF06080">
    <property type="entry name" value="DUF938"/>
    <property type="match status" value="1"/>
</dbReference>